<feature type="domain" description="MsrB" evidence="6">
    <location>
        <begin position="15"/>
        <end position="138"/>
    </location>
</feature>
<comment type="caution">
    <text evidence="7">The sequence shown here is derived from an EMBL/GenBank/DDBJ whole genome shotgun (WGS) entry which is preliminary data.</text>
</comment>
<evidence type="ECO:0000256" key="5">
    <source>
        <dbReference type="RuleBase" id="RU365044"/>
    </source>
</evidence>
<keyword evidence="4 5" id="KW-0560">Oxidoreductase</keyword>
<evidence type="ECO:0000256" key="3">
    <source>
        <dbReference type="ARBA" id="ARBA00022833"/>
    </source>
</evidence>
<dbReference type="SUPFAM" id="SSF51316">
    <property type="entry name" value="Mss4-like"/>
    <property type="match status" value="1"/>
</dbReference>
<dbReference type="Gene3D" id="2.170.150.20">
    <property type="entry name" value="Peptide methionine sulfoxide reductase"/>
    <property type="match status" value="1"/>
</dbReference>
<dbReference type="NCBIfam" id="TIGR00357">
    <property type="entry name" value="peptide-methionine (R)-S-oxide reductase MsrB"/>
    <property type="match status" value="1"/>
</dbReference>
<dbReference type="GO" id="GO:0033743">
    <property type="term" value="F:peptide-methionine (R)-S-oxide reductase activity"/>
    <property type="evidence" value="ECO:0007669"/>
    <property type="project" value="UniProtKB-EC"/>
</dbReference>
<keyword evidence="2 5" id="KW-0479">Metal-binding</keyword>
<dbReference type="EC" id="1.8.4.12" evidence="5"/>
<dbReference type="InterPro" id="IPR011057">
    <property type="entry name" value="Mss4-like_sf"/>
</dbReference>
<accession>A0AAW1QDR4</accession>
<gene>
    <name evidence="7" type="ORF">WJX74_009881</name>
</gene>
<reference evidence="7 8" key="1">
    <citation type="journal article" date="2024" name="Nat. Commun.">
        <title>Phylogenomics reveals the evolutionary origins of lichenization in chlorophyte algae.</title>
        <authorList>
            <person name="Puginier C."/>
            <person name="Libourel C."/>
            <person name="Otte J."/>
            <person name="Skaloud P."/>
            <person name="Haon M."/>
            <person name="Grisel S."/>
            <person name="Petersen M."/>
            <person name="Berrin J.G."/>
            <person name="Delaux P.M."/>
            <person name="Dal Grande F."/>
            <person name="Keller J."/>
        </authorList>
    </citation>
    <scope>NUCLEOTIDE SEQUENCE [LARGE SCALE GENOMIC DNA]</scope>
    <source>
        <strain evidence="7 8">SAG 2145</strain>
    </source>
</reference>
<keyword evidence="8" id="KW-1185">Reference proteome</keyword>
<dbReference type="GO" id="GO:0006979">
    <property type="term" value="P:response to oxidative stress"/>
    <property type="evidence" value="ECO:0007669"/>
    <property type="project" value="InterPro"/>
</dbReference>
<dbReference type="PANTHER" id="PTHR46081:SF8">
    <property type="entry name" value="PEPTIDE METHIONINE SULFOXIDE REDUCTASE 2"/>
    <property type="match status" value="1"/>
</dbReference>
<dbReference type="PANTHER" id="PTHR46081">
    <property type="entry name" value="PEPTIDE METHIONINE SULFOXIDE REDUCTASE 2"/>
    <property type="match status" value="1"/>
</dbReference>
<protein>
    <recommendedName>
        <fullName evidence="5">Peptide-methionine (R)-S-oxide reductase</fullName>
        <ecNumber evidence="5">1.8.4.12</ecNumber>
    </recommendedName>
</protein>
<dbReference type="InterPro" id="IPR002579">
    <property type="entry name" value="Met_Sox_Rdtase_MsrB_dom"/>
</dbReference>
<comment type="cofactor">
    <cofactor evidence="5">
        <name>Zn(2+)</name>
        <dbReference type="ChEBI" id="CHEBI:29105"/>
    </cofactor>
    <text evidence="5">Binds 1 zinc ion per subunit.</text>
</comment>
<dbReference type="GO" id="GO:0046872">
    <property type="term" value="F:metal ion binding"/>
    <property type="evidence" value="ECO:0007669"/>
    <property type="project" value="UniProtKB-KW"/>
</dbReference>
<sequence length="139" mass="15364">MAVTGDKKLDKSTPDAEWKKLLSSEEYHVIRQKGTEPPGSGKYNKFDSEGTFVCAACQAPLYGSNTKFNSGCGWPAFYDNLPDTVDRHTDVSMGMKRVEITCKNCGGHLGHVFEGEGFKNPIDERHCVNSVSIKFKPKS</sequence>
<dbReference type="EMBL" id="JALJOS010000046">
    <property type="protein sequence ID" value="KAK9819547.1"/>
    <property type="molecule type" value="Genomic_DNA"/>
</dbReference>
<dbReference type="GO" id="GO:0030091">
    <property type="term" value="P:protein repair"/>
    <property type="evidence" value="ECO:0007669"/>
    <property type="project" value="InterPro"/>
</dbReference>
<evidence type="ECO:0000256" key="2">
    <source>
        <dbReference type="ARBA" id="ARBA00022723"/>
    </source>
</evidence>
<evidence type="ECO:0000256" key="1">
    <source>
        <dbReference type="ARBA" id="ARBA00007174"/>
    </source>
</evidence>
<comment type="catalytic activity">
    <reaction evidence="5">
        <text>L-methionyl-[protein] + [thioredoxin]-disulfide + H2O = L-methionyl-(R)-S-oxide-[protein] + [thioredoxin]-dithiol</text>
        <dbReference type="Rhea" id="RHEA:24164"/>
        <dbReference type="Rhea" id="RHEA-COMP:10698"/>
        <dbReference type="Rhea" id="RHEA-COMP:10700"/>
        <dbReference type="Rhea" id="RHEA-COMP:12313"/>
        <dbReference type="Rhea" id="RHEA-COMP:12314"/>
        <dbReference type="ChEBI" id="CHEBI:15377"/>
        <dbReference type="ChEBI" id="CHEBI:16044"/>
        <dbReference type="ChEBI" id="CHEBI:29950"/>
        <dbReference type="ChEBI" id="CHEBI:45764"/>
        <dbReference type="ChEBI" id="CHEBI:50058"/>
        <dbReference type="EC" id="1.8.4.12"/>
    </reaction>
</comment>
<evidence type="ECO:0000259" key="6">
    <source>
        <dbReference type="PROSITE" id="PS51790"/>
    </source>
</evidence>
<dbReference type="Proteomes" id="UP001438707">
    <property type="component" value="Unassembled WGS sequence"/>
</dbReference>
<evidence type="ECO:0000313" key="8">
    <source>
        <dbReference type="Proteomes" id="UP001438707"/>
    </source>
</evidence>
<proteinExistence type="inferred from homology"/>
<comment type="function">
    <text evidence="5">Catalyzes the reduction of methionine sulfoxide (MetSO) to methionine in proteins. Plays a protective role against oxidative stress by restoring activity to proteins that have been inactivated by methionine oxidation. MSRB family specifically reduces the MetSO R-enantiomer.</text>
</comment>
<dbReference type="AlphaFoldDB" id="A0AAW1QDR4"/>
<evidence type="ECO:0000256" key="4">
    <source>
        <dbReference type="ARBA" id="ARBA00023002"/>
    </source>
</evidence>
<dbReference type="Pfam" id="PF01641">
    <property type="entry name" value="SelR"/>
    <property type="match status" value="1"/>
</dbReference>
<evidence type="ECO:0000313" key="7">
    <source>
        <dbReference type="EMBL" id="KAK9819547.1"/>
    </source>
</evidence>
<organism evidence="7 8">
    <name type="scientific">Apatococcus lobatus</name>
    <dbReference type="NCBI Taxonomy" id="904363"/>
    <lineage>
        <taxon>Eukaryota</taxon>
        <taxon>Viridiplantae</taxon>
        <taxon>Chlorophyta</taxon>
        <taxon>core chlorophytes</taxon>
        <taxon>Trebouxiophyceae</taxon>
        <taxon>Chlorellales</taxon>
        <taxon>Chlorellaceae</taxon>
        <taxon>Apatococcus</taxon>
    </lineage>
</organism>
<name>A0AAW1QDR4_9CHLO</name>
<dbReference type="InterPro" id="IPR028427">
    <property type="entry name" value="Met_Sox_Rdtase_MsrB"/>
</dbReference>
<keyword evidence="3 5" id="KW-0862">Zinc</keyword>
<comment type="similarity">
    <text evidence="1 5">Belongs to the MsrB Met sulfoxide reductase family.</text>
</comment>
<dbReference type="PROSITE" id="PS51790">
    <property type="entry name" value="MSRB"/>
    <property type="match status" value="1"/>
</dbReference>